<comment type="caution">
    <text evidence="1">The sequence shown here is derived from an EMBL/GenBank/DDBJ whole genome shotgun (WGS) entry which is preliminary data.</text>
</comment>
<dbReference type="SUPFAM" id="SSF88659">
    <property type="entry name" value="Sigma3 and sigma4 domains of RNA polymerase sigma factors"/>
    <property type="match status" value="1"/>
</dbReference>
<name>A0A419V7X2_9BACL</name>
<evidence type="ECO:0000313" key="2">
    <source>
        <dbReference type="Proteomes" id="UP000285120"/>
    </source>
</evidence>
<evidence type="ECO:0008006" key="3">
    <source>
        <dbReference type="Google" id="ProtNLM"/>
    </source>
</evidence>
<keyword evidence="2" id="KW-1185">Reference proteome</keyword>
<gene>
    <name evidence="1" type="ORF">ATL39_0231</name>
</gene>
<dbReference type="InterPro" id="IPR013324">
    <property type="entry name" value="RNA_pol_sigma_r3/r4-like"/>
</dbReference>
<dbReference type="EMBL" id="RAPK01000006">
    <property type="protein sequence ID" value="RKD76019.1"/>
    <property type="molecule type" value="Genomic_DNA"/>
</dbReference>
<sequence>MAYYLSHLLGKCPQLDCYIHTHKQALSSPVLRQFLADPHHCSLFTAAVCQTEETSGEALNQAFIQFREEKKLTAYILKSLHWHAVQFDKKQRKREAVHPLIVDSDTWEEPVWEPPQHSRFLAEELESRTLYAAYQSLTPHQQWILQKSYAEQMRDIDLSFLTNVTPQAVYRSRRQGLSKLYAYITASIH</sequence>
<protein>
    <recommendedName>
        <fullName evidence="3">RNA polymerase sigma factor (Sigma-70 family)</fullName>
    </recommendedName>
</protein>
<organism evidence="1 2">
    <name type="scientific">Sinobaca qinghaiensis</name>
    <dbReference type="NCBI Taxonomy" id="342944"/>
    <lineage>
        <taxon>Bacteria</taxon>
        <taxon>Bacillati</taxon>
        <taxon>Bacillota</taxon>
        <taxon>Bacilli</taxon>
        <taxon>Bacillales</taxon>
        <taxon>Sporolactobacillaceae</taxon>
        <taxon>Sinobaca</taxon>
    </lineage>
</organism>
<accession>A0A419V7X2</accession>
<reference evidence="1 2" key="1">
    <citation type="submission" date="2018-09" db="EMBL/GenBank/DDBJ databases">
        <title>Genomic Encyclopedia of Archaeal and Bacterial Type Strains, Phase II (KMG-II): from individual species to whole genera.</title>
        <authorList>
            <person name="Goeker M."/>
        </authorList>
    </citation>
    <scope>NUCLEOTIDE SEQUENCE [LARGE SCALE GENOMIC DNA]</scope>
    <source>
        <strain evidence="1 2">DSM 17008</strain>
    </source>
</reference>
<dbReference type="OrthoDB" id="2942336at2"/>
<proteinExistence type="predicted"/>
<dbReference type="RefSeq" id="WP_120191442.1">
    <property type="nucleotide sequence ID" value="NZ_RAPK01000006.1"/>
</dbReference>
<evidence type="ECO:0000313" key="1">
    <source>
        <dbReference type="EMBL" id="RKD76019.1"/>
    </source>
</evidence>
<dbReference type="Proteomes" id="UP000285120">
    <property type="component" value="Unassembled WGS sequence"/>
</dbReference>
<dbReference type="AlphaFoldDB" id="A0A419V7X2"/>